<keyword evidence="2" id="KW-0732">Signal</keyword>
<dbReference type="Pfam" id="PF00089">
    <property type="entry name" value="Trypsin"/>
    <property type="match status" value="1"/>
</dbReference>
<dbReference type="Gene3D" id="2.40.10.10">
    <property type="entry name" value="Trypsin-like serine proteases"/>
    <property type="match status" value="1"/>
</dbReference>
<protein>
    <submittedName>
        <fullName evidence="5">Autotransporter domain-containing protein</fullName>
    </submittedName>
</protein>
<keyword evidence="6" id="KW-1185">Reference proteome</keyword>
<dbReference type="AlphaFoldDB" id="A0A6I4V2C7"/>
<reference evidence="5 6" key="1">
    <citation type="submission" date="2019-12" db="EMBL/GenBank/DDBJ databases">
        <title>Genomic-based taxomic classification of the family Erythrobacteraceae.</title>
        <authorList>
            <person name="Xu L."/>
        </authorList>
    </citation>
    <scope>NUCLEOTIDE SEQUENCE [LARGE SCALE GENOMIC DNA]</scope>
    <source>
        <strain evidence="5 6">SW-109</strain>
    </source>
</reference>
<dbReference type="InterPro" id="IPR033116">
    <property type="entry name" value="TRYPSIN_SER"/>
</dbReference>
<dbReference type="PROSITE" id="PS50240">
    <property type="entry name" value="TRYPSIN_DOM"/>
    <property type="match status" value="1"/>
</dbReference>
<feature type="signal peptide" evidence="2">
    <location>
        <begin position="1"/>
        <end position="33"/>
    </location>
</feature>
<evidence type="ECO:0000256" key="2">
    <source>
        <dbReference type="SAM" id="SignalP"/>
    </source>
</evidence>
<dbReference type="PRINTS" id="PR00722">
    <property type="entry name" value="CHYMOTRYPSIN"/>
</dbReference>
<dbReference type="InterPro" id="IPR043504">
    <property type="entry name" value="Peptidase_S1_PA_chymotrypsin"/>
</dbReference>
<evidence type="ECO:0000313" key="5">
    <source>
        <dbReference type="EMBL" id="MXP47226.1"/>
    </source>
</evidence>
<feature type="domain" description="Peptidase S1" evidence="3">
    <location>
        <begin position="13"/>
        <end position="332"/>
    </location>
</feature>
<dbReference type="GO" id="GO:0004252">
    <property type="term" value="F:serine-type endopeptidase activity"/>
    <property type="evidence" value="ECO:0007669"/>
    <property type="project" value="InterPro"/>
</dbReference>
<dbReference type="SMART" id="SM00020">
    <property type="entry name" value="Tryp_SPc"/>
    <property type="match status" value="1"/>
</dbReference>
<evidence type="ECO:0000259" key="4">
    <source>
        <dbReference type="PROSITE" id="PS51208"/>
    </source>
</evidence>
<dbReference type="OrthoDB" id="267336at2"/>
<dbReference type="PROSITE" id="PS51208">
    <property type="entry name" value="AUTOTRANSPORTER"/>
    <property type="match status" value="1"/>
</dbReference>
<dbReference type="InterPro" id="IPR036709">
    <property type="entry name" value="Autotransporte_beta_dom_sf"/>
</dbReference>
<dbReference type="InterPro" id="IPR001254">
    <property type="entry name" value="Trypsin_dom"/>
</dbReference>
<dbReference type="InterPro" id="IPR001314">
    <property type="entry name" value="Peptidase_S1A"/>
</dbReference>
<proteinExistence type="predicted"/>
<sequence length="1139" mass="118975">MKKSSDRTRFGRLMAGAAPFALALAAVSSPANAIVPNDNFTPDDIVDEDDVYAGVGQFFRNDGFVCTGTLINPRTVLFAAHCVNDRPESDYDTNGIIQSAFSFNVNALPGFIDWINNNFTSNPDLAVFNVNRIYYNQDSLANPEAVGFLEADIALASLDTPAANLPTWSLLFSPLPTPEQITDADGTGYHVAITGYGRSGSGTTGATVGIDWRRKAAENMLGSLTSFDERNTFLFGAPFGNLPQSLYRLDFDDPNKTNPFDFNLYKDEPRELEGTTAGGDSGGPLILDAANNTLSDEDLVIGVLSGGSRFFGPQAFSSYGTESFYQPLYLFWDYIVATNPYRYVTNKAGDGRWADSSHWETTLDPIYRVIDADGNVVNGLPTTPGAGITGGSPDFGEVCFDPEGDNPGDGCQDLGTGDDTPPARSTLTGGVASGIGVVDGIELAGFDLDGAVTRDGLLGDGLALAVEAHNGVELAEESPFASDGGSPEFSDDPLPAPTIDNGLPGATGFVPNNVDPVISDDPDVNVDPRYYDVTLQAAGNTTLGIDVTIDRLTVRGPAELTIYDQGSLTSLIDVSQFGGTVTVNGALNSTGDYTLFGGLLGGRGTVTTPFLTNIMGAISPGLMGQIGTFTVDGNLVLSSGSTLLIDISGNGASDTVAVTGEASVGGVVALGTGVTQVVNGNGVQYTILTADGGGIVDTDGNPINTFVEGTVSAILSQSFTYEENAVLMEIEAGNYVDVVDATDPVQLAYAQLLDQERSNPLAGDLYALDFASTGTIQSTLNGLAPVGETAIRTLTAQSYTQLMNFNAGRMATSSRASTGGTVATLGNPLGTAEAGLARAYAPNALSEMGLSDHDDMDVEVGAVPDSMAVFFAGGFINGEGDSMPGFQNVQTDFDGYFLAGGVEFFPSDNTMIGASVYHSNLDADVTLGGTADSELWAGSFYGSAKTGAGLVFEGQFSFSNYNTKTARTVDFLGTPQTLVSNGTNGGITAGLGVSYDIDMGGLTVAPGVETRYTKVSFDRISEQGGFAALSIDRENFESFQGRAGLELSTSEDSAFQLRANADYVHEFEDGPQLFTANFVNGVGPGVPFAYDVTDEDWFEVGASASFGNGPIRLGVGVDTTIGRDNAEAQTYSASATIRF</sequence>
<dbReference type="EMBL" id="WTYP01000001">
    <property type="protein sequence ID" value="MXP47226.1"/>
    <property type="molecule type" value="Genomic_DNA"/>
</dbReference>
<feature type="chain" id="PRO_5026303658" evidence="2">
    <location>
        <begin position="34"/>
        <end position="1139"/>
    </location>
</feature>
<dbReference type="InterPro" id="IPR005546">
    <property type="entry name" value="Autotransporte_beta"/>
</dbReference>
<feature type="domain" description="Autotransporter" evidence="4">
    <location>
        <begin position="862"/>
        <end position="1139"/>
    </location>
</feature>
<evidence type="ECO:0000259" key="3">
    <source>
        <dbReference type="PROSITE" id="PS50240"/>
    </source>
</evidence>
<dbReference type="Proteomes" id="UP000471435">
    <property type="component" value="Unassembled WGS sequence"/>
</dbReference>
<dbReference type="GO" id="GO:0006508">
    <property type="term" value="P:proteolysis"/>
    <property type="evidence" value="ECO:0007669"/>
    <property type="project" value="InterPro"/>
</dbReference>
<evidence type="ECO:0000313" key="6">
    <source>
        <dbReference type="Proteomes" id="UP000471435"/>
    </source>
</evidence>
<dbReference type="PROSITE" id="PS00135">
    <property type="entry name" value="TRYPSIN_SER"/>
    <property type="match status" value="1"/>
</dbReference>
<accession>A0A6I4V2C7</accession>
<dbReference type="InterPro" id="IPR009003">
    <property type="entry name" value="Peptidase_S1_PA"/>
</dbReference>
<dbReference type="RefSeq" id="WP_160730372.1">
    <property type="nucleotide sequence ID" value="NZ_WTYP01000001.1"/>
</dbReference>
<dbReference type="Gene3D" id="2.40.128.130">
    <property type="entry name" value="Autotransporter beta-domain"/>
    <property type="match status" value="1"/>
</dbReference>
<dbReference type="SUPFAM" id="SSF103515">
    <property type="entry name" value="Autotransporter"/>
    <property type="match status" value="1"/>
</dbReference>
<name>A0A6I4V2C7_9SPHN</name>
<gene>
    <name evidence="5" type="ORF">GRI43_07460</name>
</gene>
<dbReference type="SMART" id="SM00869">
    <property type="entry name" value="Autotransporter"/>
    <property type="match status" value="1"/>
</dbReference>
<comment type="caution">
    <text evidence="5">The sequence shown here is derived from an EMBL/GenBank/DDBJ whole genome shotgun (WGS) entry which is preliminary data.</text>
</comment>
<evidence type="ECO:0000256" key="1">
    <source>
        <dbReference type="ARBA" id="ARBA00023157"/>
    </source>
</evidence>
<keyword evidence="1" id="KW-1015">Disulfide bond</keyword>
<dbReference type="Pfam" id="PF03797">
    <property type="entry name" value="Autotransporter"/>
    <property type="match status" value="1"/>
</dbReference>
<organism evidence="5 6">
    <name type="scientific">Pontixanthobacter luteolus</name>
    <dbReference type="NCBI Taxonomy" id="295089"/>
    <lineage>
        <taxon>Bacteria</taxon>
        <taxon>Pseudomonadati</taxon>
        <taxon>Pseudomonadota</taxon>
        <taxon>Alphaproteobacteria</taxon>
        <taxon>Sphingomonadales</taxon>
        <taxon>Erythrobacteraceae</taxon>
        <taxon>Pontixanthobacter</taxon>
    </lineage>
</organism>
<dbReference type="SUPFAM" id="SSF50494">
    <property type="entry name" value="Trypsin-like serine proteases"/>
    <property type="match status" value="1"/>
</dbReference>